<dbReference type="SUPFAM" id="SSF56655">
    <property type="entry name" value="Carbohydrate phosphatase"/>
    <property type="match status" value="2"/>
</dbReference>
<dbReference type="PANTHER" id="PTHR43028">
    <property type="entry name" value="3'(2'),5'-BISPHOSPHATE NUCLEOTIDASE 1"/>
    <property type="match status" value="1"/>
</dbReference>
<dbReference type="PANTHER" id="PTHR43028:SF3">
    <property type="entry name" value="INOSITOL POLYPHOSPHATE 1-PHOSPHATASE"/>
    <property type="match status" value="1"/>
</dbReference>
<name>A0A151K321_9HYME</name>
<dbReference type="Proteomes" id="UP000078492">
    <property type="component" value="Unassembled WGS sequence"/>
</dbReference>
<dbReference type="Gene3D" id="3.30.540.10">
    <property type="entry name" value="Fructose-1,6-Bisphosphatase, subunit A, domain 1"/>
    <property type="match status" value="2"/>
</dbReference>
<protein>
    <submittedName>
        <fullName evidence="1">Inositol polyphosphate 1-phosphatase</fullName>
    </submittedName>
</protein>
<dbReference type="AlphaFoldDB" id="A0A151K321"/>
<organism evidence="1 2">
    <name type="scientific">Trachymyrmex cornetzi</name>
    <dbReference type="NCBI Taxonomy" id="471704"/>
    <lineage>
        <taxon>Eukaryota</taxon>
        <taxon>Metazoa</taxon>
        <taxon>Ecdysozoa</taxon>
        <taxon>Arthropoda</taxon>
        <taxon>Hexapoda</taxon>
        <taxon>Insecta</taxon>
        <taxon>Pterygota</taxon>
        <taxon>Neoptera</taxon>
        <taxon>Endopterygota</taxon>
        <taxon>Hymenoptera</taxon>
        <taxon>Apocrita</taxon>
        <taxon>Aculeata</taxon>
        <taxon>Formicoidea</taxon>
        <taxon>Formicidae</taxon>
        <taxon>Myrmicinae</taxon>
        <taxon>Trachymyrmex</taxon>
    </lineage>
</organism>
<proteinExistence type="predicted"/>
<keyword evidence="2" id="KW-1185">Reference proteome</keyword>
<dbReference type="InterPro" id="IPR050725">
    <property type="entry name" value="CysQ/Inositol_MonoPase"/>
</dbReference>
<dbReference type="STRING" id="471704.A0A151K321"/>
<evidence type="ECO:0000313" key="1">
    <source>
        <dbReference type="EMBL" id="KYN50515.1"/>
    </source>
</evidence>
<reference evidence="1 2" key="1">
    <citation type="submission" date="2015-09" db="EMBL/GenBank/DDBJ databases">
        <title>Trachymyrmex cornetzi WGS genome.</title>
        <authorList>
            <person name="Nygaard S."/>
            <person name="Hu H."/>
            <person name="Boomsma J."/>
            <person name="Zhang G."/>
        </authorList>
    </citation>
    <scope>NUCLEOTIDE SEQUENCE [LARGE SCALE GENOMIC DNA]</scope>
    <source>
        <strain evidence="1">Tcor2-1</strain>
        <tissue evidence="1">Whole body</tissue>
    </source>
</reference>
<gene>
    <name evidence="1" type="ORF">ALC57_00155</name>
</gene>
<dbReference type="GO" id="GO:0004441">
    <property type="term" value="F:inositol-1,4-bisphosphate 1-phosphatase activity"/>
    <property type="evidence" value="ECO:0007669"/>
    <property type="project" value="TreeGrafter"/>
</dbReference>
<evidence type="ECO:0000313" key="2">
    <source>
        <dbReference type="Proteomes" id="UP000078492"/>
    </source>
</evidence>
<dbReference type="EMBL" id="LKEY01014886">
    <property type="protein sequence ID" value="KYN50515.1"/>
    <property type="molecule type" value="Genomic_DNA"/>
</dbReference>
<accession>A0A151K321</accession>
<sequence>MRNGSKLLKVLLQASEKAANIARICRQKEALFQLLVQEKSLEEKNPRFFQDFKTLADVLIQETIRHDIEIEFPELAKIVQGEETNVFSNILGESIIVEICSCSKDTTQLLTKVMGNDAVAAELLAAEVHKDVQLSDVPITVDIPIDFDVNIEDLGIWIDPIGKYTSKNSNSRLFNWYLFDKMHTCGAIRGTFVDSTADYINAKETVDEQTGLYLSGLRCVTVLIGVYKKSTGVPVLGVVNQPFCTNIDSQ</sequence>
<comment type="caution">
    <text evidence="1">The sequence shown here is derived from an EMBL/GenBank/DDBJ whole genome shotgun (WGS) entry which is preliminary data.</text>
</comment>